<dbReference type="EnsemblPlants" id="ORGLA02G0064000.1">
    <property type="protein sequence ID" value="ORGLA02G0064000.1"/>
    <property type="gene ID" value="ORGLA02G0064000"/>
</dbReference>
<reference evidence="1 2" key="2">
    <citation type="submission" date="2018-04" db="EMBL/GenBank/DDBJ databases">
        <title>OglaRS2 (Oryza glaberrima Reference Sequence Version 2).</title>
        <authorList>
            <person name="Zhang J."/>
            <person name="Kudrna D."/>
            <person name="Lee S."/>
            <person name="Talag J."/>
            <person name="Rajasekar S."/>
            <person name="Wing R.A."/>
        </authorList>
    </citation>
    <scope>NUCLEOTIDE SEQUENCE [LARGE SCALE GENOMIC DNA]</scope>
    <source>
        <strain evidence="1 2">cv. IRGC 96717</strain>
    </source>
</reference>
<keyword evidence="2" id="KW-1185">Reference proteome</keyword>
<dbReference type="Gramene" id="ORGLA02G0064000.1">
    <property type="protein sequence ID" value="ORGLA02G0064000.1"/>
    <property type="gene ID" value="ORGLA02G0064000"/>
</dbReference>
<dbReference type="Proteomes" id="UP000007306">
    <property type="component" value="Chromosome 2"/>
</dbReference>
<dbReference type="AlphaFoldDB" id="I1NY34"/>
<proteinExistence type="predicted"/>
<evidence type="ECO:0000313" key="2">
    <source>
        <dbReference type="Proteomes" id="UP000007306"/>
    </source>
</evidence>
<name>I1NY34_ORYGL</name>
<dbReference type="HOGENOM" id="CLU_2281893_0_0_1"/>
<organism evidence="1 2">
    <name type="scientific">Oryza glaberrima</name>
    <name type="common">African rice</name>
    <dbReference type="NCBI Taxonomy" id="4538"/>
    <lineage>
        <taxon>Eukaryota</taxon>
        <taxon>Viridiplantae</taxon>
        <taxon>Streptophyta</taxon>
        <taxon>Embryophyta</taxon>
        <taxon>Tracheophyta</taxon>
        <taxon>Spermatophyta</taxon>
        <taxon>Magnoliopsida</taxon>
        <taxon>Liliopsida</taxon>
        <taxon>Poales</taxon>
        <taxon>Poaceae</taxon>
        <taxon>BOP clade</taxon>
        <taxon>Oryzoideae</taxon>
        <taxon>Oryzeae</taxon>
        <taxon>Oryzinae</taxon>
        <taxon>Oryza</taxon>
    </lineage>
</organism>
<protein>
    <submittedName>
        <fullName evidence="1">Uncharacterized protein</fullName>
    </submittedName>
</protein>
<evidence type="ECO:0000313" key="1">
    <source>
        <dbReference type="EnsemblPlants" id="ORGLA02G0064000.1"/>
    </source>
</evidence>
<accession>I1NY34</accession>
<sequence length="102" mass="11661">METSCTGRSDPSVCQLHDQRSSVKFNCCIWQKLALFQSTTVTRAPGGHHNYSKLNDLQYHKINGNRESLLITDRLLSCRHISYEASSINHLGKKKKKLLMDK</sequence>
<reference evidence="1" key="1">
    <citation type="submission" date="2015-06" db="UniProtKB">
        <authorList>
            <consortium name="EnsemblPlants"/>
        </authorList>
    </citation>
    <scope>IDENTIFICATION</scope>
</reference>